<dbReference type="EMBL" id="CP045699">
    <property type="protein sequence ID" value="QGA64377.1"/>
    <property type="molecule type" value="Genomic_DNA"/>
</dbReference>
<evidence type="ECO:0000256" key="3">
    <source>
        <dbReference type="ARBA" id="ARBA00005349"/>
    </source>
</evidence>
<dbReference type="Gene3D" id="3.50.50.60">
    <property type="entry name" value="FAD/NAD(P)-binding domain"/>
    <property type="match status" value="2"/>
</dbReference>
<dbReference type="UniPathway" id="UPA00232"/>
<dbReference type="EC" id="1.14.13.-" evidence="10"/>
<dbReference type="GO" id="GO:0071949">
    <property type="term" value="F:FAD binding"/>
    <property type="evidence" value="ECO:0007669"/>
    <property type="project" value="InterPro"/>
</dbReference>
<dbReference type="PANTHER" id="PTHR43876:SF8">
    <property type="entry name" value="2-OCTAPRENYL-6-METHOXYPHENOL HYDROXYLASE"/>
    <property type="match status" value="1"/>
</dbReference>
<protein>
    <submittedName>
        <fullName evidence="10">2-octaprenyl-6-methoxyphenyl hydroxylase</fullName>
        <ecNumber evidence="10">1.14.13.-</ecNumber>
    </submittedName>
</protein>
<dbReference type="Pfam" id="PF01494">
    <property type="entry name" value="FAD_binding_3"/>
    <property type="match status" value="1"/>
</dbReference>
<dbReference type="RefSeq" id="WP_153446283.1">
    <property type="nucleotide sequence ID" value="NZ_CP045699.1"/>
</dbReference>
<evidence type="ECO:0000256" key="5">
    <source>
        <dbReference type="ARBA" id="ARBA00022827"/>
    </source>
</evidence>
<keyword evidence="5" id="KW-0274">FAD</keyword>
<accession>A0A5Q0THK8</accession>
<comment type="similarity">
    <text evidence="3">Belongs to the UbiH/COQ6 family.</text>
</comment>
<dbReference type="PRINTS" id="PR00420">
    <property type="entry name" value="RNGMNOXGNASE"/>
</dbReference>
<evidence type="ECO:0000259" key="9">
    <source>
        <dbReference type="Pfam" id="PF01494"/>
    </source>
</evidence>
<organism evidence="10 11">
    <name type="scientific">Vibrio algicola</name>
    <dbReference type="NCBI Taxonomy" id="2662262"/>
    <lineage>
        <taxon>Bacteria</taxon>
        <taxon>Pseudomonadati</taxon>
        <taxon>Pseudomonadota</taxon>
        <taxon>Gammaproteobacteria</taxon>
        <taxon>Vibrionales</taxon>
        <taxon>Vibrionaceae</taxon>
        <taxon>Vibrio</taxon>
    </lineage>
</organism>
<dbReference type="SUPFAM" id="SSF51905">
    <property type="entry name" value="FAD/NAD(P)-binding domain"/>
    <property type="match status" value="1"/>
</dbReference>
<comment type="pathway">
    <text evidence="2">Cofactor biosynthesis; ubiquinone biosynthesis.</text>
</comment>
<dbReference type="InterPro" id="IPR002938">
    <property type="entry name" value="FAD-bd"/>
</dbReference>
<comment type="cofactor">
    <cofactor evidence="1">
        <name>FAD</name>
        <dbReference type="ChEBI" id="CHEBI:57692"/>
    </cofactor>
</comment>
<dbReference type="InterPro" id="IPR010971">
    <property type="entry name" value="UbiH/COQ6"/>
</dbReference>
<keyword evidence="11" id="KW-1185">Reference proteome</keyword>
<evidence type="ECO:0000256" key="8">
    <source>
        <dbReference type="ARBA" id="ARBA00065734"/>
    </source>
</evidence>
<evidence type="ECO:0000256" key="7">
    <source>
        <dbReference type="ARBA" id="ARBA00023033"/>
    </source>
</evidence>
<dbReference type="NCBIfam" id="TIGR01988">
    <property type="entry name" value="Ubi-OHases"/>
    <property type="match status" value="1"/>
</dbReference>
<sequence length="404" mass="44272">MKQYDVVIVGAGMAGSTLALALHRLCHGKLSIAVIEAHPVNSEQHPGFDARAIALSYGTANILKTLGLWDKFSAITTAITDIQVSDRGHLGFTDIDAKSQGVDALGYVVELADVGRLYQAELNNTELNNTELNHAAIDYFCPAQVKRIERSVEQVVIELNDGNHLQAKLLVAADGALSQSCKLLDIELNEVDFEQHAVIVNVSTQLPPNGKAFERFTSSGPLAFLPMSDQRSSVVWCLPPQQAEQILALDEQAFTQALQQQFGWRLGAITKVGVRASYPLLLRYRESVISHRFAVVGNAAQTLHPIAGQGFNLGIRDVMSLAESITQAFEQGQDIGAYTVLSQYRQSREQDRNQTMSLTSSLVNIFSNDWLSLRVGRNLALMAMGNLSCIKQPIVKRTMGLVER</sequence>
<keyword evidence="4" id="KW-0285">Flavoprotein</keyword>
<comment type="subunit">
    <text evidence="8">Component of the Ubi complex metabolon, which regroups five ubiquinone biosynthesis proteins (UbiE, UbiF, UbiG, UbiH and UbiI) and two accessory factors (UbiK and the lipid-binding protein UbiJ).</text>
</comment>
<dbReference type="InterPro" id="IPR036188">
    <property type="entry name" value="FAD/NAD-bd_sf"/>
</dbReference>
<evidence type="ECO:0000313" key="11">
    <source>
        <dbReference type="Proteomes" id="UP000348942"/>
    </source>
</evidence>
<dbReference type="PANTHER" id="PTHR43876">
    <property type="entry name" value="UBIQUINONE BIOSYNTHESIS MONOOXYGENASE COQ6, MITOCHONDRIAL"/>
    <property type="match status" value="1"/>
</dbReference>
<dbReference type="GO" id="GO:0006744">
    <property type="term" value="P:ubiquinone biosynthetic process"/>
    <property type="evidence" value="ECO:0007669"/>
    <property type="project" value="UniProtKB-UniPathway"/>
</dbReference>
<reference evidence="10 11" key="1">
    <citation type="submission" date="2019-10" db="EMBL/GenBank/DDBJ databases">
        <title>Vibrio sp. nov., isolated from Coralline algae surface.</title>
        <authorList>
            <person name="Geng Y."/>
            <person name="Zhang X."/>
        </authorList>
    </citation>
    <scope>NUCLEOTIDE SEQUENCE [LARGE SCALE GENOMIC DNA]</scope>
    <source>
        <strain evidence="10 11">SM1977</strain>
    </source>
</reference>
<evidence type="ECO:0000256" key="1">
    <source>
        <dbReference type="ARBA" id="ARBA00001974"/>
    </source>
</evidence>
<dbReference type="Proteomes" id="UP000348942">
    <property type="component" value="Chromosome 1"/>
</dbReference>
<dbReference type="InterPro" id="IPR011295">
    <property type="entry name" value="UbiH"/>
</dbReference>
<keyword evidence="6 10" id="KW-0560">Oxidoreductase</keyword>
<dbReference type="NCBIfam" id="TIGR01984">
    <property type="entry name" value="UbiH"/>
    <property type="match status" value="1"/>
</dbReference>
<dbReference type="NCBIfam" id="NF004356">
    <property type="entry name" value="PRK05732.1"/>
    <property type="match status" value="1"/>
</dbReference>
<proteinExistence type="inferred from homology"/>
<evidence type="ECO:0000256" key="2">
    <source>
        <dbReference type="ARBA" id="ARBA00004749"/>
    </source>
</evidence>
<evidence type="ECO:0000256" key="4">
    <source>
        <dbReference type="ARBA" id="ARBA00022630"/>
    </source>
</evidence>
<dbReference type="FunFam" id="3.50.50.60:FF:000021">
    <property type="entry name" value="Ubiquinone biosynthesis monooxygenase COQ6"/>
    <property type="match status" value="1"/>
</dbReference>
<dbReference type="InterPro" id="IPR051205">
    <property type="entry name" value="UbiH/COQ6_monooxygenase"/>
</dbReference>
<evidence type="ECO:0000313" key="10">
    <source>
        <dbReference type="EMBL" id="QGA64377.1"/>
    </source>
</evidence>
<dbReference type="InterPro" id="IPR018168">
    <property type="entry name" value="Ubi_Hdrlase_CS"/>
</dbReference>
<feature type="domain" description="FAD-binding" evidence="9">
    <location>
        <begin position="4"/>
        <end position="351"/>
    </location>
</feature>
<dbReference type="GO" id="GO:0008681">
    <property type="term" value="F:2-octaprenyl-6-methoxyphenol hydroxylase activity"/>
    <property type="evidence" value="ECO:0007669"/>
    <property type="project" value="InterPro"/>
</dbReference>
<name>A0A5Q0THK8_9VIBR</name>
<evidence type="ECO:0000256" key="6">
    <source>
        <dbReference type="ARBA" id="ARBA00023002"/>
    </source>
</evidence>
<gene>
    <name evidence="10" type="primary">ubiH</name>
    <name evidence="10" type="synonym">visB</name>
    <name evidence="10" type="ORF">GFB47_02470</name>
</gene>
<dbReference type="GO" id="GO:0110142">
    <property type="term" value="C:ubiquinone biosynthesis complex"/>
    <property type="evidence" value="ECO:0007669"/>
    <property type="project" value="UniProtKB-ARBA"/>
</dbReference>
<dbReference type="PROSITE" id="PS01304">
    <property type="entry name" value="UBIH"/>
    <property type="match status" value="1"/>
</dbReference>
<keyword evidence="7" id="KW-0503">Monooxygenase</keyword>
<dbReference type="AlphaFoldDB" id="A0A5Q0THK8"/>